<dbReference type="AlphaFoldDB" id="A0A380THG0"/>
<keyword evidence="1" id="KW-1277">Toxin-antitoxin system</keyword>
<gene>
    <name evidence="2" type="ORF">DF3PB_3740006</name>
</gene>
<evidence type="ECO:0000256" key="1">
    <source>
        <dbReference type="ARBA" id="ARBA00022649"/>
    </source>
</evidence>
<name>A0A380THG0_9ZZZZ</name>
<accession>A0A380THG0</accession>
<evidence type="ECO:0000313" key="2">
    <source>
        <dbReference type="EMBL" id="SUS07084.1"/>
    </source>
</evidence>
<dbReference type="Pfam" id="PF05016">
    <property type="entry name" value="ParE_toxin"/>
    <property type="match status" value="1"/>
</dbReference>
<proteinExistence type="predicted"/>
<protein>
    <submittedName>
        <fullName evidence="2">Plasmid stabilization protein</fullName>
    </submittedName>
</protein>
<sequence length="101" mass="11942">MHSEFHPDARVEYLESVVYYESRQPGLGARFTIEVERTIERIVEAPTRWRKIQGEIRRCLAHTFPYGVLYSVEADHVLILAVMHHSRTPDYWRNRLSSRTG</sequence>
<dbReference type="EMBL" id="UIDG01000306">
    <property type="protein sequence ID" value="SUS07084.1"/>
    <property type="molecule type" value="Genomic_DNA"/>
</dbReference>
<dbReference type="InterPro" id="IPR035093">
    <property type="entry name" value="RelE/ParE_toxin_dom_sf"/>
</dbReference>
<dbReference type="InterPro" id="IPR007712">
    <property type="entry name" value="RelE/ParE_toxin"/>
</dbReference>
<organism evidence="2">
    <name type="scientific">metagenome</name>
    <dbReference type="NCBI Taxonomy" id="256318"/>
    <lineage>
        <taxon>unclassified sequences</taxon>
        <taxon>metagenomes</taxon>
    </lineage>
</organism>
<dbReference type="Gene3D" id="3.30.2310.20">
    <property type="entry name" value="RelE-like"/>
    <property type="match status" value="1"/>
</dbReference>
<reference evidence="2" key="1">
    <citation type="submission" date="2018-07" db="EMBL/GenBank/DDBJ databases">
        <authorList>
            <person name="Quirk P.G."/>
            <person name="Krulwich T.A."/>
        </authorList>
    </citation>
    <scope>NUCLEOTIDE SEQUENCE</scope>
</reference>